<dbReference type="EMBL" id="CAKAEH010001259">
    <property type="protein sequence ID" value="CAG9533666.1"/>
    <property type="molecule type" value="Genomic_DNA"/>
</dbReference>
<dbReference type="FunFam" id="1.20.1560.10:FF:000015">
    <property type="entry name" value="multidrug resistance-associated protein 5 isoform X1"/>
    <property type="match status" value="1"/>
</dbReference>
<dbReference type="PROSITE" id="PS50929">
    <property type="entry name" value="ABC_TM1F"/>
    <property type="match status" value="2"/>
</dbReference>
<feature type="transmembrane region" description="Helical" evidence="12">
    <location>
        <begin position="811"/>
        <end position="834"/>
    </location>
</feature>
<dbReference type="PROSITE" id="PS00211">
    <property type="entry name" value="ABC_TRANSPORTER_1"/>
    <property type="match status" value="2"/>
</dbReference>
<sequence length="1477" mass="165755">MDLDIALQRASEDEADSQYDEVYPGRILKGENTPDSAKIRYIRGCREPKTFARYTSSLKNMIPLRPFHKLGPSRASKVDESGLFSFVTFSWVFPYLWAAFKGHLSQDQVWNCSIYDASSVNLARLEYLWKQELLQRPNRPSLFRVVCLFIKTRICVACFIFLFCLLFGFIGPMCFVKGLISFAEQPPLYNIYPNLGFGIFLAFAVLIVETVRVLLYGATWAVSYRTGIRVRGALLALLYKKLISLRSLRTKTGAEVVNIFANDGQRLIDAVSFAPLVLVGPLVLIVGIIYLLIIIGPWSLLGILTFLVFDVVQIVLGKMLIRFRTSAIKKTERRINLLGEIIRCIRLIKMNAWEESFTNEIKEMRRNEKIELRKAGLAQSLTIVFGSVVPIVAAVFTFLGLILSGGNLLAGDAFSTITVFFIMMFALRMIPYGSRYCAEAFTALKTIQELLLYPEYDQQIPFCHDANTAIQFKNATFLWDNRSQANEIMSSLEEISGRSPVVVNEQSNNDTAIALKNITLNVRKKELLGICGPVGSGKTALLNAIIGHLAPKDGSLNVSGQAAFITQTPWILNQTVQSNILFGLPMKTSRYYKAITVCELTKDLEAMKAGDQTEIGERGVTISGGQKARISLARALFANCRIYLLDDIFASLDRQVADRIFKHAVKEMLANKTVLMVTTDIQRLSKCDRVCYMEGGEIKAVGTHDELLEKCEAYALYCEHSIYSDEIKSMSETAEEQCDFGDDFVKIDRPDKADEFAKTRTEVSDEFEASTSMMNLTKSDGQLVMDEENFGSSTMPWATYKRYIDAADGRWVWIVLLLAFVGNVAASIFSTAWLSQWLKYGHSQQVVNISGEVRIELSSIAESKYTSYYATIYGFSVIILFVSGLLKALIFVHVSLNAASQLHNQMFDSVIRGTVRFFDTTPSGRILNRFSKDMDEIDVKLPFTAEVFLQNSLMCVGFLIMIAWVFPSFLLPCIFLFCIFTIFVLCFRAGITSLKRFENISRSPLFDHISESMEGIQTIHSLGQTDDFIETLKNKLDLNSGAMFMYQSAMRWLAVWLDLLVVVITFIVSLLIVLLTGSIAPTDAGMALVFALQMSGIFQFAVRTQTELEAKMTCVERVTYYIDHIESENDWKNGRGDSSLLNDCPLEGPVVFRGVTVRYGPNLPLALDNVSFRIEAKEKIGIIGRTGSGKTSLCNVLYRLYPLTSGSIEIGGINTTRIGLCRLRRSIAVIPQDPTLFVGTIRFNVDPNNEFTDDQIWMSLGKTYLKDMVSSLDQKLDSPVTEGGRNISVGERQLFCMARALLRRVRIVVLDEATGSLDNATDRHIQKCLLEAFVDCTVMVIAHRLENVLGLDKILHMKQGKVVEYDTMQNLIKDENHLLRRLLGDKKLQQAIELQKERSTKKMTENPEETLKASVNGSSGSNPEHLYSTFAEASGKTSPETSEFEKISDSIDKEIITMSNDNSDLEMINKSDSESNY</sequence>
<keyword evidence="16" id="KW-1185">Reference proteome</keyword>
<keyword evidence="5" id="KW-0677">Repeat</keyword>
<evidence type="ECO:0000256" key="5">
    <source>
        <dbReference type="ARBA" id="ARBA00022737"/>
    </source>
</evidence>
<dbReference type="SUPFAM" id="SSF52540">
    <property type="entry name" value="P-loop containing nucleoside triphosphate hydrolases"/>
    <property type="match status" value="2"/>
</dbReference>
<comment type="similarity">
    <text evidence="2">Belongs to the ABC transporter superfamily. ABCC family. Conjugate transporter (TC 3.A.1.208) subfamily.</text>
</comment>
<evidence type="ECO:0000256" key="11">
    <source>
        <dbReference type="SAM" id="MobiDB-lite"/>
    </source>
</evidence>
<evidence type="ECO:0000259" key="13">
    <source>
        <dbReference type="PROSITE" id="PS50893"/>
    </source>
</evidence>
<evidence type="ECO:0000256" key="8">
    <source>
        <dbReference type="ARBA" id="ARBA00022989"/>
    </source>
</evidence>
<evidence type="ECO:0000259" key="14">
    <source>
        <dbReference type="PROSITE" id="PS50929"/>
    </source>
</evidence>
<evidence type="ECO:0000256" key="6">
    <source>
        <dbReference type="ARBA" id="ARBA00022741"/>
    </source>
</evidence>
<keyword evidence="9 12" id="KW-0472">Membrane</keyword>
<dbReference type="GO" id="GO:0005524">
    <property type="term" value="F:ATP binding"/>
    <property type="evidence" value="ECO:0007669"/>
    <property type="project" value="UniProtKB-KW"/>
</dbReference>
<evidence type="ECO:0000256" key="12">
    <source>
        <dbReference type="SAM" id="Phobius"/>
    </source>
</evidence>
<feature type="transmembrane region" description="Helical" evidence="12">
    <location>
        <begin position="408"/>
        <end position="427"/>
    </location>
</feature>
<dbReference type="SUPFAM" id="SSF90123">
    <property type="entry name" value="ABC transporter transmembrane region"/>
    <property type="match status" value="2"/>
</dbReference>
<feature type="transmembrane region" description="Helical" evidence="12">
    <location>
        <begin position="145"/>
        <end position="171"/>
    </location>
</feature>
<feature type="compositionally biased region" description="Polar residues" evidence="11">
    <location>
        <begin position="1413"/>
        <end position="1422"/>
    </location>
</feature>
<evidence type="ECO:0000256" key="7">
    <source>
        <dbReference type="ARBA" id="ARBA00022840"/>
    </source>
</evidence>
<dbReference type="CDD" id="cd18592">
    <property type="entry name" value="ABC_6TM_MRP5_8_9_D1"/>
    <property type="match status" value="1"/>
</dbReference>
<dbReference type="SMART" id="SM00382">
    <property type="entry name" value="AAA"/>
    <property type="match status" value="2"/>
</dbReference>
<feature type="transmembrane region" description="Helical" evidence="12">
    <location>
        <begin position="969"/>
        <end position="991"/>
    </location>
</feature>
<keyword evidence="4 12" id="KW-0812">Transmembrane</keyword>
<feature type="compositionally biased region" description="Basic and acidic residues" evidence="11">
    <location>
        <begin position="1398"/>
        <end position="1411"/>
    </location>
</feature>
<evidence type="ECO:0000256" key="10">
    <source>
        <dbReference type="ARBA" id="ARBA00023180"/>
    </source>
</evidence>
<dbReference type="PROSITE" id="PS50893">
    <property type="entry name" value="ABC_TRANSPORTER_2"/>
    <property type="match status" value="2"/>
</dbReference>
<accession>A0A8J2MLX1</accession>
<comment type="caution">
    <text evidence="15">The sequence shown here is derived from an EMBL/GenBank/DDBJ whole genome shotgun (WGS) entry which is preliminary data.</text>
</comment>
<keyword evidence="8 12" id="KW-1133">Transmembrane helix</keyword>
<dbReference type="InterPro" id="IPR017871">
    <property type="entry name" value="ABC_transporter-like_CS"/>
</dbReference>
<keyword evidence="7" id="KW-0067">ATP-binding</keyword>
<reference evidence="15" key="1">
    <citation type="submission" date="2021-09" db="EMBL/GenBank/DDBJ databases">
        <authorList>
            <consortium name="Pathogen Informatics"/>
        </authorList>
    </citation>
    <scope>NUCLEOTIDE SEQUENCE</scope>
</reference>
<dbReference type="PANTHER" id="PTHR24223">
    <property type="entry name" value="ATP-BINDING CASSETTE SUB-FAMILY C"/>
    <property type="match status" value="1"/>
</dbReference>
<dbReference type="GO" id="GO:0140359">
    <property type="term" value="F:ABC-type transporter activity"/>
    <property type="evidence" value="ECO:0007669"/>
    <property type="project" value="InterPro"/>
</dbReference>
<feature type="domain" description="ABC transmembrane type-1" evidence="14">
    <location>
        <begin position="156"/>
        <end position="431"/>
    </location>
</feature>
<dbReference type="InterPro" id="IPR027417">
    <property type="entry name" value="P-loop_NTPase"/>
</dbReference>
<dbReference type="Gene3D" id="1.20.1560.10">
    <property type="entry name" value="ABC transporter type 1, transmembrane domain"/>
    <property type="match status" value="2"/>
</dbReference>
<feature type="transmembrane region" description="Helical" evidence="12">
    <location>
        <begin position="301"/>
        <end position="321"/>
    </location>
</feature>
<evidence type="ECO:0000256" key="3">
    <source>
        <dbReference type="ARBA" id="ARBA00022448"/>
    </source>
</evidence>
<evidence type="ECO:0000256" key="2">
    <source>
        <dbReference type="ARBA" id="ARBA00009726"/>
    </source>
</evidence>
<evidence type="ECO:0000313" key="16">
    <source>
        <dbReference type="Proteomes" id="UP000746747"/>
    </source>
</evidence>
<organism evidence="15 16">
    <name type="scientific">Cercopithifilaria johnstoni</name>
    <dbReference type="NCBI Taxonomy" id="2874296"/>
    <lineage>
        <taxon>Eukaryota</taxon>
        <taxon>Metazoa</taxon>
        <taxon>Ecdysozoa</taxon>
        <taxon>Nematoda</taxon>
        <taxon>Chromadorea</taxon>
        <taxon>Rhabditida</taxon>
        <taxon>Spirurina</taxon>
        <taxon>Spiruromorpha</taxon>
        <taxon>Filarioidea</taxon>
        <taxon>Onchocercidae</taxon>
        <taxon>Cercopithifilaria</taxon>
    </lineage>
</organism>
<feature type="transmembrane region" description="Helical" evidence="12">
    <location>
        <begin position="273"/>
        <end position="295"/>
    </location>
</feature>
<feature type="transmembrane region" description="Helical" evidence="12">
    <location>
        <begin position="872"/>
        <end position="896"/>
    </location>
</feature>
<evidence type="ECO:0000313" key="15">
    <source>
        <dbReference type="EMBL" id="CAG9533666.1"/>
    </source>
</evidence>
<dbReference type="InterPro" id="IPR050173">
    <property type="entry name" value="ABC_transporter_C-like"/>
</dbReference>
<dbReference type="Proteomes" id="UP000746747">
    <property type="component" value="Unassembled WGS sequence"/>
</dbReference>
<feature type="region of interest" description="Disordered" evidence="11">
    <location>
        <begin position="1398"/>
        <end position="1426"/>
    </location>
</feature>
<keyword evidence="3" id="KW-0813">Transport</keyword>
<dbReference type="InterPro" id="IPR003439">
    <property type="entry name" value="ABC_transporter-like_ATP-bd"/>
</dbReference>
<dbReference type="InterPro" id="IPR011527">
    <property type="entry name" value="ABC1_TM_dom"/>
</dbReference>
<keyword evidence="6" id="KW-0547">Nucleotide-binding</keyword>
<evidence type="ECO:0000256" key="4">
    <source>
        <dbReference type="ARBA" id="ARBA00022692"/>
    </source>
</evidence>
<dbReference type="CDD" id="cd18599">
    <property type="entry name" value="ABC_6TM_MRP5_8_9_D2"/>
    <property type="match status" value="1"/>
</dbReference>
<dbReference type="FunFam" id="3.40.50.300:FF:000997">
    <property type="entry name" value="Multidrug resistance-associated protein 1"/>
    <property type="match status" value="1"/>
</dbReference>
<dbReference type="CDD" id="cd03250">
    <property type="entry name" value="ABCC_MRP_domain1"/>
    <property type="match status" value="1"/>
</dbReference>
<feature type="region of interest" description="Disordered" evidence="11">
    <location>
        <begin position="1457"/>
        <end position="1477"/>
    </location>
</feature>
<feature type="domain" description="ABC transporter" evidence="13">
    <location>
        <begin position="490"/>
        <end position="720"/>
    </location>
</feature>
<comment type="subcellular location">
    <subcellularLocation>
        <location evidence="1">Endomembrane system</location>
        <topology evidence="1">Multi-pass membrane protein</topology>
    </subcellularLocation>
</comment>
<protein>
    <submittedName>
        <fullName evidence="15">Uncharacterized protein</fullName>
    </submittedName>
</protein>
<dbReference type="OrthoDB" id="6500128at2759"/>
<dbReference type="PANTHER" id="PTHR24223:SF447">
    <property type="entry name" value="MULTIDRUG RESISTANCE-ASSOCIATED PROTEIN 5"/>
    <property type="match status" value="1"/>
</dbReference>
<dbReference type="FunFam" id="3.40.50.300:FF:000838">
    <property type="entry name" value="ABC multidrug transporter (Eurofung)"/>
    <property type="match status" value="1"/>
</dbReference>
<dbReference type="Pfam" id="PF00664">
    <property type="entry name" value="ABC_membrane"/>
    <property type="match status" value="2"/>
</dbReference>
<name>A0A8J2MLX1_9BILA</name>
<dbReference type="GO" id="GO:0012505">
    <property type="term" value="C:endomembrane system"/>
    <property type="evidence" value="ECO:0007669"/>
    <property type="project" value="UniProtKB-SubCell"/>
</dbReference>
<dbReference type="Pfam" id="PF00005">
    <property type="entry name" value="ABC_tran"/>
    <property type="match status" value="2"/>
</dbReference>
<dbReference type="GO" id="GO:0016020">
    <property type="term" value="C:membrane"/>
    <property type="evidence" value="ECO:0007669"/>
    <property type="project" value="InterPro"/>
</dbReference>
<dbReference type="InterPro" id="IPR003593">
    <property type="entry name" value="AAA+_ATPase"/>
</dbReference>
<evidence type="ECO:0000256" key="1">
    <source>
        <dbReference type="ARBA" id="ARBA00004127"/>
    </source>
</evidence>
<dbReference type="FunFam" id="1.20.1560.10:FF:000162">
    <property type="entry name" value="Predicted protein"/>
    <property type="match status" value="1"/>
</dbReference>
<dbReference type="CDD" id="cd03244">
    <property type="entry name" value="ABCC_MRP_domain2"/>
    <property type="match status" value="1"/>
</dbReference>
<evidence type="ECO:0000256" key="9">
    <source>
        <dbReference type="ARBA" id="ARBA00023136"/>
    </source>
</evidence>
<feature type="compositionally biased region" description="Basic and acidic residues" evidence="11">
    <location>
        <begin position="1467"/>
        <end position="1477"/>
    </location>
</feature>
<feature type="transmembrane region" description="Helical" evidence="12">
    <location>
        <begin position="191"/>
        <end position="215"/>
    </location>
</feature>
<feature type="domain" description="ABC transmembrane type-1" evidence="14">
    <location>
        <begin position="814"/>
        <end position="1110"/>
    </location>
</feature>
<dbReference type="InterPro" id="IPR036640">
    <property type="entry name" value="ABC1_TM_sf"/>
</dbReference>
<keyword evidence="10" id="KW-0325">Glycoprotein</keyword>
<dbReference type="GO" id="GO:0016887">
    <property type="term" value="F:ATP hydrolysis activity"/>
    <property type="evidence" value="ECO:0007669"/>
    <property type="project" value="InterPro"/>
</dbReference>
<dbReference type="Gene3D" id="3.40.50.300">
    <property type="entry name" value="P-loop containing nucleotide triphosphate hydrolases"/>
    <property type="match status" value="2"/>
</dbReference>
<proteinExistence type="inferred from homology"/>
<gene>
    <name evidence="15" type="ORF">CJOHNSTONI_LOCUS3873</name>
</gene>
<feature type="transmembrane region" description="Helical" evidence="12">
    <location>
        <begin position="1053"/>
        <end position="1078"/>
    </location>
</feature>
<feature type="transmembrane region" description="Helical" evidence="12">
    <location>
        <begin position="375"/>
        <end position="402"/>
    </location>
</feature>
<feature type="domain" description="ABC transporter" evidence="13">
    <location>
        <begin position="1150"/>
        <end position="1384"/>
    </location>
</feature>
<feature type="transmembrane region" description="Helical" evidence="12">
    <location>
        <begin position="941"/>
        <end position="963"/>
    </location>
</feature>